<sequence length="1301" mass="143824">MSKNRQLDLKTGVLYLWKLLPEQSISVAERVANNGSRNSRSLIVLCAIFSVYFSTLCSLTSKSNDPLDRSTTGTLPDDPASQWQDNIFPFRNQTPWDISIDYPYPRILEYEVTEGTWLRLDVHPTSGDIVFDMLGDLYCIPGTETSHTDGTITNALPILVGIPFDSDPRFSPEGDRLAFRSDAGLGVDNIWVMRWRGCKEMDVRPTAPKDDLSLALYEGDLLVRGIKETNERRRNRLVREGRLGAQRVTNETFRYLSNPRFHPSGTKVIASKWYTGRITIAASEGWQYTLPDLSADQIPQSISVGSGELVLGRTLPLDKTVEDYADQQIGPEQFIWFGEDSIIFAKNAADDYITSEKDVYKGVYAIYMKNLTTGMQETLVEAFPGGASRPELSRDGRTLAFVRRVRDEEVLVLKDLLSGTLHYAWDGLSYDFSISAPGLGGPYPSFAFSPSDDAVVIWAGGQIYRVPLTVNQYGEKISAGTPTPILFKARIRLQLAETLKAGIDLLGIETQDTQRVHALQELSIDDTGKRAVFQAAGVAVVQIIGDKNISKVPILDPNAPYYSPSFVPRANHLILHSKWSDTDFTSFELADLNTETAYLLSGIPMGRYFTPVVSHTSSATRTIAFIKTAGDSLTGKTVSTARPGLYVGQIHLPVSGSPSVGNNVSVTNVRFVPLDIDPNDFYVSLRFIDDSLLMVQQSAKVFTIDLGVEPDAFGQYLQKTLVTGRMSNEITVHPTLTNTKRGSRAVEVGLVAFLEYQHVYLASGQNLEDGKALWAKPGNATRNLARLSIDGGHSIAWSGDGKKVFWLSEVSKLEECESAVKDDPAYFGISCIERILDQQEVFVEHSTDIARLKEDARTKAANQISESSVRDGEITRQNADVVVIWNATILTMEHGDEDRDLIKEGAMVVRAGVIAEVGRMEEVTVPVGVTIIDAHGGYLIPGFNDVHSHWGGYLVRYPAKSWEMQTFLSYGVTTMHNPSSDTVKTFAERSRLESGHFVGPRLLTTGTVLFSGSWVGLHEEIVDEHQAWNALNRIKAEGGQVALSYKNYQLPSRASRQRLFKVARNLSMLCVPEGGANFDWDLTYIIDGMTSVEHNLPFSGLYDDVLQLFVQSGTAYTPTNIVSYGGPTGEEYVWATHDVPNDPKLRRFHSHELLYKHTESIARPNYAYDLFSVSASTAKMAKMGLNLHIGAHGEIPMGHNYHAEMFFTQKGGLSNYEVLKAATSSPAKTFGLSNSIGSLTAGKLADFLVYPPGVDLLNDGIEKTRDLELVARGGRVWNASTMVEVWPVEGREQSMPPLNVD</sequence>
<dbReference type="Gene3D" id="2.30.40.10">
    <property type="entry name" value="Urease, subunit C, domain 1"/>
    <property type="match status" value="2"/>
</dbReference>
<evidence type="ECO:0000313" key="2">
    <source>
        <dbReference type="EMBL" id="KAF5373144.1"/>
    </source>
</evidence>
<evidence type="ECO:0000313" key="3">
    <source>
        <dbReference type="Proteomes" id="UP000559256"/>
    </source>
</evidence>
<dbReference type="InterPro" id="IPR011042">
    <property type="entry name" value="6-blade_b-propeller_TolB-like"/>
</dbReference>
<dbReference type="Pfam" id="PF01979">
    <property type="entry name" value="Amidohydro_1"/>
    <property type="match status" value="1"/>
</dbReference>
<dbReference type="InterPro" id="IPR011659">
    <property type="entry name" value="WD40"/>
</dbReference>
<proteinExistence type="predicted"/>
<dbReference type="SUPFAM" id="SSF51556">
    <property type="entry name" value="Metallo-dependent hydrolases"/>
    <property type="match status" value="1"/>
</dbReference>
<dbReference type="InterPro" id="IPR006680">
    <property type="entry name" value="Amidohydro-rel"/>
</dbReference>
<dbReference type="Gene3D" id="2.120.10.30">
    <property type="entry name" value="TolB, C-terminal domain"/>
    <property type="match status" value="1"/>
</dbReference>
<dbReference type="SUPFAM" id="SSF69304">
    <property type="entry name" value="Tricorn protease N-terminal domain"/>
    <property type="match status" value="1"/>
</dbReference>
<reference evidence="2 3" key="1">
    <citation type="journal article" date="2020" name="ISME J.">
        <title>Uncovering the hidden diversity of litter-decomposition mechanisms in mushroom-forming fungi.</title>
        <authorList>
            <person name="Floudas D."/>
            <person name="Bentzer J."/>
            <person name="Ahren D."/>
            <person name="Johansson T."/>
            <person name="Persson P."/>
            <person name="Tunlid A."/>
        </authorList>
    </citation>
    <scope>NUCLEOTIDE SEQUENCE [LARGE SCALE GENOMIC DNA]</scope>
    <source>
        <strain evidence="2 3">CBS 291.85</strain>
    </source>
</reference>
<dbReference type="InterPro" id="IPR051781">
    <property type="entry name" value="Metallo-dep_Hydrolase"/>
</dbReference>
<dbReference type="InterPro" id="IPR032466">
    <property type="entry name" value="Metal_Hydrolase"/>
</dbReference>
<dbReference type="Pfam" id="PF07676">
    <property type="entry name" value="PD40"/>
    <property type="match status" value="1"/>
</dbReference>
<dbReference type="InterPro" id="IPR011059">
    <property type="entry name" value="Metal-dep_hydrolase_composite"/>
</dbReference>
<dbReference type="SUPFAM" id="SSF51338">
    <property type="entry name" value="Composite domain of metallo-dependent hydrolases"/>
    <property type="match status" value="1"/>
</dbReference>
<organism evidence="2 3">
    <name type="scientific">Tetrapyrgos nigripes</name>
    <dbReference type="NCBI Taxonomy" id="182062"/>
    <lineage>
        <taxon>Eukaryota</taxon>
        <taxon>Fungi</taxon>
        <taxon>Dikarya</taxon>
        <taxon>Basidiomycota</taxon>
        <taxon>Agaricomycotina</taxon>
        <taxon>Agaricomycetes</taxon>
        <taxon>Agaricomycetidae</taxon>
        <taxon>Agaricales</taxon>
        <taxon>Marasmiineae</taxon>
        <taxon>Marasmiaceae</taxon>
        <taxon>Tetrapyrgos</taxon>
    </lineage>
</organism>
<dbReference type="Proteomes" id="UP000559256">
    <property type="component" value="Unassembled WGS sequence"/>
</dbReference>
<dbReference type="PANTHER" id="PTHR43135:SF3">
    <property type="entry name" value="ALPHA-D-RIBOSE 1-METHYLPHOSPHONATE 5-TRIPHOSPHATE DIPHOSPHATASE"/>
    <property type="match status" value="1"/>
</dbReference>
<dbReference type="EMBL" id="JAACJM010000004">
    <property type="protein sequence ID" value="KAF5373144.1"/>
    <property type="molecule type" value="Genomic_DNA"/>
</dbReference>
<name>A0A8H5GXN9_9AGAR</name>
<dbReference type="OrthoDB" id="194468at2759"/>
<keyword evidence="3" id="KW-1185">Reference proteome</keyword>
<dbReference type="Gene3D" id="3.20.20.140">
    <property type="entry name" value="Metal-dependent hydrolases"/>
    <property type="match status" value="2"/>
</dbReference>
<feature type="domain" description="Amidohydrolase-related" evidence="1">
    <location>
        <begin position="938"/>
        <end position="1250"/>
    </location>
</feature>
<dbReference type="PANTHER" id="PTHR43135">
    <property type="entry name" value="ALPHA-D-RIBOSE 1-METHYLPHOSPHONATE 5-TRIPHOSPHATE DIPHOSPHATASE"/>
    <property type="match status" value="1"/>
</dbReference>
<protein>
    <recommendedName>
        <fullName evidence="1">Amidohydrolase-related domain-containing protein</fullName>
    </recommendedName>
</protein>
<gene>
    <name evidence="2" type="ORF">D9758_001532</name>
</gene>
<evidence type="ECO:0000259" key="1">
    <source>
        <dbReference type="Pfam" id="PF01979"/>
    </source>
</evidence>
<dbReference type="SUPFAM" id="SSF82171">
    <property type="entry name" value="DPP6 N-terminal domain-like"/>
    <property type="match status" value="1"/>
</dbReference>
<accession>A0A8H5GXN9</accession>
<dbReference type="GO" id="GO:0016810">
    <property type="term" value="F:hydrolase activity, acting on carbon-nitrogen (but not peptide) bonds"/>
    <property type="evidence" value="ECO:0007669"/>
    <property type="project" value="InterPro"/>
</dbReference>
<comment type="caution">
    <text evidence="2">The sequence shown here is derived from an EMBL/GenBank/DDBJ whole genome shotgun (WGS) entry which is preliminary data.</text>
</comment>